<dbReference type="PANTHER" id="PTHR38813">
    <property type="match status" value="1"/>
</dbReference>
<sequence length="86" mass="10086">MVKVIWTRKALKQRSTIDRRYQDTIREKIAELENFPAVKLDITTLKGEAGKFRLRVGDYRVIFEIIKGEPVVCEIQAVKRRTSTTY</sequence>
<evidence type="ECO:0000256" key="1">
    <source>
        <dbReference type="ARBA" id="ARBA00022649"/>
    </source>
</evidence>
<dbReference type="Pfam" id="PF05016">
    <property type="entry name" value="ParE_toxin"/>
    <property type="match status" value="1"/>
</dbReference>
<dbReference type="AlphaFoldDB" id="A0A419AS26"/>
<evidence type="ECO:0000313" key="3">
    <source>
        <dbReference type="Proteomes" id="UP000283655"/>
    </source>
</evidence>
<accession>A0A419AS26</accession>
<dbReference type="InterPro" id="IPR052747">
    <property type="entry name" value="TA_system_RelE_toxin"/>
</dbReference>
<proteinExistence type="predicted"/>
<dbReference type="Gene3D" id="3.30.2310.20">
    <property type="entry name" value="RelE-like"/>
    <property type="match status" value="1"/>
</dbReference>
<dbReference type="InterPro" id="IPR035093">
    <property type="entry name" value="RelE/ParE_toxin_dom_sf"/>
</dbReference>
<evidence type="ECO:0000313" key="2">
    <source>
        <dbReference type="EMBL" id="RJL48268.1"/>
    </source>
</evidence>
<dbReference type="EMBL" id="QZDH01000057">
    <property type="protein sequence ID" value="RJL48268.1"/>
    <property type="molecule type" value="Genomic_DNA"/>
</dbReference>
<dbReference type="RefSeq" id="WP_119874686.1">
    <property type="nucleotide sequence ID" value="NZ_QZDH01000057.1"/>
</dbReference>
<comment type="caution">
    <text evidence="2">The sequence shown here is derived from an EMBL/GenBank/DDBJ whole genome shotgun (WGS) entry which is preliminary data.</text>
</comment>
<protein>
    <submittedName>
        <fullName evidence="2">Type II toxin-antitoxin system RelE/ParE family toxin</fullName>
    </submittedName>
</protein>
<dbReference type="Proteomes" id="UP000283655">
    <property type="component" value="Unassembled WGS sequence"/>
</dbReference>
<reference evidence="2 3" key="1">
    <citation type="submission" date="2018-09" db="EMBL/GenBank/DDBJ databases">
        <title>Phylogenetic diversity of Pectobacterium and Dickeya strains causing blackleg disease of potato in Morocco.</title>
        <authorList>
            <person name="Oulghazi S."/>
            <person name="Moumni M."/>
            <person name="Faure D."/>
        </authorList>
    </citation>
    <scope>NUCLEOTIDE SEQUENCE [LARGE SCALE GENOMIC DNA]</scope>
    <source>
        <strain evidence="2 3">S1.15.11.2D</strain>
    </source>
</reference>
<organism evidence="2 3">
    <name type="scientific">Pectobacterium carotovorum</name>
    <name type="common">Erwinia carotovora</name>
    <dbReference type="NCBI Taxonomy" id="554"/>
    <lineage>
        <taxon>Bacteria</taxon>
        <taxon>Pseudomonadati</taxon>
        <taxon>Pseudomonadota</taxon>
        <taxon>Gammaproteobacteria</taxon>
        <taxon>Enterobacterales</taxon>
        <taxon>Pectobacteriaceae</taxon>
        <taxon>Pectobacterium</taxon>
    </lineage>
</organism>
<dbReference type="SUPFAM" id="SSF143011">
    <property type="entry name" value="RelE-like"/>
    <property type="match status" value="1"/>
</dbReference>
<dbReference type="InterPro" id="IPR007712">
    <property type="entry name" value="RelE/ParE_toxin"/>
</dbReference>
<name>A0A419AS26_PECCA</name>
<gene>
    <name evidence="2" type="ORF">D5071_18510</name>
</gene>
<dbReference type="PANTHER" id="PTHR38813:SF1">
    <property type="entry name" value="TOXIN RELE1-RELATED"/>
    <property type="match status" value="1"/>
</dbReference>
<keyword evidence="1" id="KW-1277">Toxin-antitoxin system</keyword>